<evidence type="ECO:0000313" key="2">
    <source>
        <dbReference type="EMBL" id="MCH1624537.1"/>
    </source>
</evidence>
<dbReference type="GO" id="GO:0032259">
    <property type="term" value="P:methylation"/>
    <property type="evidence" value="ECO:0007669"/>
    <property type="project" value="UniProtKB-KW"/>
</dbReference>
<proteinExistence type="predicted"/>
<dbReference type="SUPFAM" id="SSF53335">
    <property type="entry name" value="S-adenosyl-L-methionine-dependent methyltransferases"/>
    <property type="match status" value="1"/>
</dbReference>
<dbReference type="PANTHER" id="PTHR45036">
    <property type="entry name" value="METHYLTRANSFERASE LIKE 7B"/>
    <property type="match status" value="1"/>
</dbReference>
<feature type="domain" description="Methyltransferase type 11" evidence="1">
    <location>
        <begin position="42"/>
        <end position="135"/>
    </location>
</feature>
<dbReference type="AlphaFoldDB" id="A0AAW5E368"/>
<gene>
    <name evidence="2" type="ORF">MJG50_04290</name>
</gene>
<sequence>MTNPKSIRIFDRQAKSYEKRRRKLQLARERSRLLKDAKGSILELSVGAGNNFPFYPSGVHVTAVDFSPKMIEKAKEAAEEYGIDCEFVVSDVEGIELPENHFDTIVSTLSLCAYEKPEKVLEKMKYWVKPGGRILLFEHGKSTNSVYAWLQNRFDALSVRFVGCHQNRDILKMVSNAGIEIKQLEKLMLQSVFLIRGVVQK</sequence>
<dbReference type="PANTHER" id="PTHR45036:SF1">
    <property type="entry name" value="METHYLTRANSFERASE LIKE 7A"/>
    <property type="match status" value="1"/>
</dbReference>
<evidence type="ECO:0000313" key="3">
    <source>
        <dbReference type="Proteomes" id="UP001431131"/>
    </source>
</evidence>
<dbReference type="Proteomes" id="UP001431131">
    <property type="component" value="Unassembled WGS sequence"/>
</dbReference>
<protein>
    <submittedName>
        <fullName evidence="2">Class I SAM-dependent methyltransferase</fullName>
    </submittedName>
</protein>
<dbReference type="InterPro" id="IPR013216">
    <property type="entry name" value="Methyltransf_11"/>
</dbReference>
<keyword evidence="2" id="KW-0808">Transferase</keyword>
<dbReference type="InterPro" id="IPR029063">
    <property type="entry name" value="SAM-dependent_MTases_sf"/>
</dbReference>
<keyword evidence="2" id="KW-0489">Methyltransferase</keyword>
<name>A0AAW5E368_9BACI</name>
<evidence type="ECO:0000259" key="1">
    <source>
        <dbReference type="Pfam" id="PF08241"/>
    </source>
</evidence>
<reference evidence="2" key="1">
    <citation type="submission" date="2022-02" db="EMBL/GenBank/DDBJ databases">
        <title>Fredinandcohnia quinoae sp. nov. isolated from Chenopodium quinoa seeds.</title>
        <authorList>
            <person name="Saati-Santamaria Z."/>
            <person name="Flores-Felix J.D."/>
            <person name="Igual J.M."/>
            <person name="Velazquez E."/>
            <person name="Garcia-Fraile P."/>
            <person name="Martinez-Molina E."/>
        </authorList>
    </citation>
    <scope>NUCLEOTIDE SEQUENCE</scope>
    <source>
        <strain evidence="2">SECRCQ15</strain>
    </source>
</reference>
<dbReference type="RefSeq" id="WP_240253019.1">
    <property type="nucleotide sequence ID" value="NZ_JAKTTI010000003.1"/>
</dbReference>
<dbReference type="CDD" id="cd02440">
    <property type="entry name" value="AdoMet_MTases"/>
    <property type="match status" value="1"/>
</dbReference>
<dbReference type="Gene3D" id="3.40.50.150">
    <property type="entry name" value="Vaccinia Virus protein VP39"/>
    <property type="match status" value="1"/>
</dbReference>
<dbReference type="InterPro" id="IPR052356">
    <property type="entry name" value="Thiol_S-MT"/>
</dbReference>
<keyword evidence="3" id="KW-1185">Reference proteome</keyword>
<dbReference type="EMBL" id="JAKTTI010000003">
    <property type="protein sequence ID" value="MCH1624537.1"/>
    <property type="molecule type" value="Genomic_DNA"/>
</dbReference>
<dbReference type="GO" id="GO:0008757">
    <property type="term" value="F:S-adenosylmethionine-dependent methyltransferase activity"/>
    <property type="evidence" value="ECO:0007669"/>
    <property type="project" value="InterPro"/>
</dbReference>
<dbReference type="Pfam" id="PF08241">
    <property type="entry name" value="Methyltransf_11"/>
    <property type="match status" value="1"/>
</dbReference>
<organism evidence="2 3">
    <name type="scientific">Fredinandcohnia quinoae</name>
    <dbReference type="NCBI Taxonomy" id="2918902"/>
    <lineage>
        <taxon>Bacteria</taxon>
        <taxon>Bacillati</taxon>
        <taxon>Bacillota</taxon>
        <taxon>Bacilli</taxon>
        <taxon>Bacillales</taxon>
        <taxon>Bacillaceae</taxon>
        <taxon>Fredinandcohnia</taxon>
    </lineage>
</organism>
<accession>A0AAW5E368</accession>
<comment type="caution">
    <text evidence="2">The sequence shown here is derived from an EMBL/GenBank/DDBJ whole genome shotgun (WGS) entry which is preliminary data.</text>
</comment>